<proteinExistence type="predicted"/>
<keyword evidence="3" id="KW-1185">Reference proteome</keyword>
<keyword evidence="1" id="KW-1133">Transmembrane helix</keyword>
<dbReference type="GeneTree" id="ENSGT00940000161627"/>
<dbReference type="PANTHER" id="PTHR46254">
    <property type="entry name" value="PROTEIN GVQW1-RELATED"/>
    <property type="match status" value="1"/>
</dbReference>
<accession>A0A7N9DET1</accession>
<keyword evidence="1" id="KW-0812">Transmembrane</keyword>
<organism evidence="2 3">
    <name type="scientific">Macaca fascicularis</name>
    <name type="common">Crab-eating macaque</name>
    <name type="synonym">Cynomolgus monkey</name>
    <dbReference type="NCBI Taxonomy" id="9541"/>
    <lineage>
        <taxon>Eukaryota</taxon>
        <taxon>Metazoa</taxon>
        <taxon>Chordata</taxon>
        <taxon>Craniata</taxon>
        <taxon>Vertebrata</taxon>
        <taxon>Euteleostomi</taxon>
        <taxon>Mammalia</taxon>
        <taxon>Eutheria</taxon>
        <taxon>Euarchontoglires</taxon>
        <taxon>Primates</taxon>
        <taxon>Haplorrhini</taxon>
        <taxon>Catarrhini</taxon>
        <taxon>Cercopithecidae</taxon>
        <taxon>Cercopithecinae</taxon>
        <taxon>Macaca</taxon>
    </lineage>
</organism>
<protein>
    <submittedName>
        <fullName evidence="2">Uncharacterized protein</fullName>
    </submittedName>
</protein>
<reference evidence="2" key="2">
    <citation type="submission" date="2025-08" db="UniProtKB">
        <authorList>
            <consortium name="Ensembl"/>
        </authorList>
    </citation>
    <scope>IDENTIFICATION</scope>
</reference>
<dbReference type="AlphaFoldDB" id="A0A7N9DET1"/>
<reference evidence="2" key="3">
    <citation type="submission" date="2025-09" db="UniProtKB">
        <authorList>
            <consortium name="Ensembl"/>
        </authorList>
    </citation>
    <scope>IDENTIFICATION</scope>
</reference>
<dbReference type="PANTHER" id="PTHR46254:SF6">
    <property type="entry name" value="HIGH MOBILITY GROUP AT-HOOK 2"/>
    <property type="match status" value="1"/>
</dbReference>
<sequence>MSSSFEWEAIILQKAMTEQYQQQLKDQQKVKRKRDFMCYCICCIFIFYFFPRNGVLLHHQAGVQWHDLSSLQPPTPWFKGFFCLSLLSSWDYRHAPPHPANFCIFSRDRVSPCWPGWSRSPDLVISPALASQSAGITGVSHHAWPVVCLFCFTDYIILKTPVLEIKDDSF</sequence>
<keyword evidence="1" id="KW-0472">Membrane</keyword>
<name>A0A7N9DET1_MACFA</name>
<evidence type="ECO:0000313" key="3">
    <source>
        <dbReference type="Proteomes" id="UP000233100"/>
    </source>
</evidence>
<evidence type="ECO:0000313" key="2">
    <source>
        <dbReference type="Ensembl" id="ENSMFAP00000062365.1"/>
    </source>
</evidence>
<dbReference type="Ensembl" id="ENSMFAT00000092082.1">
    <property type="protein sequence ID" value="ENSMFAP00000062365.1"/>
    <property type="gene ID" value="ENSMFAG00000060253.1"/>
</dbReference>
<evidence type="ECO:0000256" key="1">
    <source>
        <dbReference type="SAM" id="Phobius"/>
    </source>
</evidence>
<reference evidence="2 3" key="1">
    <citation type="submission" date="2013-03" db="EMBL/GenBank/DDBJ databases">
        <authorList>
            <person name="Warren W."/>
            <person name="Wilson R.K."/>
        </authorList>
    </citation>
    <scope>NUCLEOTIDE SEQUENCE</scope>
</reference>
<dbReference type="Proteomes" id="UP000233100">
    <property type="component" value="Chromosome 9"/>
</dbReference>
<feature type="transmembrane region" description="Helical" evidence="1">
    <location>
        <begin position="36"/>
        <end position="51"/>
    </location>
</feature>